<dbReference type="Proteomes" id="UP000275836">
    <property type="component" value="Unassembled WGS sequence"/>
</dbReference>
<dbReference type="InterPro" id="IPR002818">
    <property type="entry name" value="DJ-1/PfpI"/>
</dbReference>
<dbReference type="CDD" id="cd03141">
    <property type="entry name" value="GATase1_Hsp31_like"/>
    <property type="match status" value="1"/>
</dbReference>
<dbReference type="InterPro" id="IPR029062">
    <property type="entry name" value="Class_I_gatase-like"/>
</dbReference>
<keyword evidence="5" id="KW-0808">Transferase</keyword>
<evidence type="ECO:0000256" key="2">
    <source>
        <dbReference type="ARBA" id="ARBA00023239"/>
    </source>
</evidence>
<comment type="similarity">
    <text evidence="3">Belongs to the peptidase C56 family. HSP31-like subfamily.</text>
</comment>
<dbReference type="InterPro" id="IPR050325">
    <property type="entry name" value="Prot/Nucl_acid_deglycase"/>
</dbReference>
<dbReference type="GO" id="GO:0005737">
    <property type="term" value="C:cytoplasm"/>
    <property type="evidence" value="ECO:0007669"/>
    <property type="project" value="TreeGrafter"/>
</dbReference>
<evidence type="ECO:0000313" key="5">
    <source>
        <dbReference type="EMBL" id="RRG17415.1"/>
    </source>
</evidence>
<dbReference type="AlphaFoldDB" id="A0A3P2RDH5"/>
<proteinExistence type="inferred from homology"/>
<evidence type="ECO:0000256" key="3">
    <source>
        <dbReference type="ARBA" id="ARBA00038493"/>
    </source>
</evidence>
<keyword evidence="5" id="KW-0315">Glutamine amidotransferase</keyword>
<feature type="domain" description="DJ-1/PfpI" evidence="4">
    <location>
        <begin position="27"/>
        <end position="221"/>
    </location>
</feature>
<dbReference type="GO" id="GO:0016740">
    <property type="term" value="F:transferase activity"/>
    <property type="evidence" value="ECO:0007669"/>
    <property type="project" value="UniProtKB-KW"/>
</dbReference>
<dbReference type="Pfam" id="PF01965">
    <property type="entry name" value="DJ-1_PfpI"/>
    <property type="match status" value="1"/>
</dbReference>
<accession>A0A3P2RDH5</accession>
<name>A0A3P2RDH5_WEIVI</name>
<dbReference type="PANTHER" id="PTHR48094:SF11">
    <property type="entry name" value="GLUTATHIONE-INDEPENDENT GLYOXALASE HSP31-RELATED"/>
    <property type="match status" value="1"/>
</dbReference>
<reference evidence="5 6" key="1">
    <citation type="submission" date="2018-10" db="EMBL/GenBank/DDBJ databases">
        <title>Draft genome sequence of Weissella viridescens UCO-SMC3.</title>
        <authorList>
            <person name="Garcia-Cancino A."/>
            <person name="Espinoza-Monje M."/>
            <person name="Albarracin L."/>
            <person name="Garcia-Castillo V."/>
            <person name="Campos-Martin J."/>
            <person name="Nakano Y."/>
            <person name="Guitierrez-Zamorano C."/>
            <person name="Ikeda-Ohtsubo W."/>
            <person name="Morita H."/>
            <person name="Kitazawa H."/>
            <person name="Villena J."/>
        </authorList>
    </citation>
    <scope>NUCLEOTIDE SEQUENCE [LARGE SCALE GENOMIC DNA]</scope>
    <source>
        <strain evidence="5 6">UCO-SMC3</strain>
    </source>
</reference>
<dbReference type="RefSeq" id="WP_124943762.1">
    <property type="nucleotide sequence ID" value="NZ_RHGY01000010.1"/>
</dbReference>
<evidence type="ECO:0000256" key="1">
    <source>
        <dbReference type="ARBA" id="ARBA00023016"/>
    </source>
</evidence>
<gene>
    <name evidence="5" type="ORF">D3P96_07630</name>
</gene>
<dbReference type="GO" id="GO:0019172">
    <property type="term" value="F:glyoxalase III activity"/>
    <property type="evidence" value="ECO:0007669"/>
    <property type="project" value="TreeGrafter"/>
</dbReference>
<protein>
    <submittedName>
        <fullName evidence="5">Type 1 glutamine amidotransferase domain-containing protein</fullName>
    </submittedName>
</protein>
<keyword evidence="2" id="KW-0456">Lyase</keyword>
<organism evidence="5 6">
    <name type="scientific">Weissella viridescens</name>
    <name type="common">Lactobacillus viridescens</name>
    <dbReference type="NCBI Taxonomy" id="1629"/>
    <lineage>
        <taxon>Bacteria</taxon>
        <taxon>Bacillati</taxon>
        <taxon>Bacillota</taxon>
        <taxon>Bacilli</taxon>
        <taxon>Lactobacillales</taxon>
        <taxon>Lactobacillaceae</taxon>
        <taxon>Weissella</taxon>
    </lineage>
</organism>
<dbReference type="EMBL" id="RHGY01000010">
    <property type="protein sequence ID" value="RRG17415.1"/>
    <property type="molecule type" value="Genomic_DNA"/>
</dbReference>
<evidence type="ECO:0000259" key="4">
    <source>
        <dbReference type="Pfam" id="PF01965"/>
    </source>
</evidence>
<dbReference type="GO" id="GO:0019243">
    <property type="term" value="P:methylglyoxal catabolic process to D-lactate via S-lactoyl-glutathione"/>
    <property type="evidence" value="ECO:0007669"/>
    <property type="project" value="TreeGrafter"/>
</dbReference>
<keyword evidence="1" id="KW-0346">Stress response</keyword>
<evidence type="ECO:0000313" key="6">
    <source>
        <dbReference type="Proteomes" id="UP000275836"/>
    </source>
</evidence>
<dbReference type="Gene3D" id="3.40.50.880">
    <property type="match status" value="1"/>
</dbReference>
<dbReference type="OrthoDB" id="9792284at2"/>
<sequence length="225" mass="25148">MKKVLIVMTNVPTYGEANDATGLWLGEVTEFVEELEKAGIAVDYTSPKGGYIPIDPRSLKYADASIMDYYRSPNFIDRALTNSIPANAVDADAYDAIYYSGGHGVMWDFPNNPYLQRISERIYQNGGYITSVCHGIAGLFYLQDEQKNPLITGRKITGFTNGEELLSGKIKQVPFSNEQLAQEKGAKFEKKRPYKPFAIQDGQFITGQNPFSPRQVATLLIKNLR</sequence>
<dbReference type="SUPFAM" id="SSF52317">
    <property type="entry name" value="Class I glutamine amidotransferase-like"/>
    <property type="match status" value="1"/>
</dbReference>
<dbReference type="PANTHER" id="PTHR48094">
    <property type="entry name" value="PROTEIN/NUCLEIC ACID DEGLYCASE DJ-1-RELATED"/>
    <property type="match status" value="1"/>
</dbReference>
<comment type="caution">
    <text evidence="5">The sequence shown here is derived from an EMBL/GenBank/DDBJ whole genome shotgun (WGS) entry which is preliminary data.</text>
</comment>